<gene>
    <name evidence="1" type="ORF">IAA93_05795</name>
</gene>
<dbReference type="Proteomes" id="UP000787625">
    <property type="component" value="Unassembled WGS sequence"/>
</dbReference>
<dbReference type="AlphaFoldDB" id="A0A9D2UIT2"/>
<evidence type="ECO:0000313" key="1">
    <source>
        <dbReference type="EMBL" id="HJD53218.1"/>
    </source>
</evidence>
<evidence type="ECO:0000313" key="2">
    <source>
        <dbReference type="Proteomes" id="UP000787625"/>
    </source>
</evidence>
<sequence>MTAKGRALYALMEERGYSRGLVQVTVALLDGTDEALDDMIVFVADGRPTEAELLDRLASSCDGADVGNFLKVLRGS</sequence>
<reference evidence="1" key="1">
    <citation type="journal article" date="2021" name="PeerJ">
        <title>Extensive microbial diversity within the chicken gut microbiome revealed by metagenomics and culture.</title>
        <authorList>
            <person name="Gilroy R."/>
            <person name="Ravi A."/>
            <person name="Getino M."/>
            <person name="Pursley I."/>
            <person name="Horton D.L."/>
            <person name="Alikhan N.F."/>
            <person name="Baker D."/>
            <person name="Gharbi K."/>
            <person name="Hall N."/>
            <person name="Watson M."/>
            <person name="Adriaenssens E.M."/>
            <person name="Foster-Nyarko E."/>
            <person name="Jarju S."/>
            <person name="Secka A."/>
            <person name="Antonio M."/>
            <person name="Oren A."/>
            <person name="Chaudhuri R.R."/>
            <person name="La Ragione R."/>
            <person name="Hildebrand F."/>
            <person name="Pallen M.J."/>
        </authorList>
    </citation>
    <scope>NUCLEOTIDE SEQUENCE</scope>
    <source>
        <strain evidence="1">MalCec1-1739</strain>
    </source>
</reference>
<reference evidence="1" key="2">
    <citation type="submission" date="2021-04" db="EMBL/GenBank/DDBJ databases">
        <authorList>
            <person name="Gilroy R."/>
        </authorList>
    </citation>
    <scope>NUCLEOTIDE SEQUENCE</scope>
    <source>
        <strain evidence="1">MalCec1-1739</strain>
    </source>
</reference>
<accession>A0A9D2UIT2</accession>
<dbReference type="EMBL" id="DWUP01000126">
    <property type="protein sequence ID" value="HJD53218.1"/>
    <property type="molecule type" value="Genomic_DNA"/>
</dbReference>
<comment type="caution">
    <text evidence="1">The sequence shown here is derived from an EMBL/GenBank/DDBJ whole genome shotgun (WGS) entry which is preliminary data.</text>
</comment>
<proteinExistence type="predicted"/>
<name>A0A9D2UIT2_9BACT</name>
<organism evidence="1 2">
    <name type="scientific">Candidatus Avibacteroides avistercoris</name>
    <dbReference type="NCBI Taxonomy" id="2840690"/>
    <lineage>
        <taxon>Bacteria</taxon>
        <taxon>Pseudomonadati</taxon>
        <taxon>Bacteroidota</taxon>
        <taxon>Bacteroidia</taxon>
        <taxon>Bacteroidales</taxon>
        <taxon>Bacteroidaceae</taxon>
        <taxon>Bacteroidaceae incertae sedis</taxon>
        <taxon>Candidatus Avibacteroides</taxon>
    </lineage>
</organism>
<protein>
    <submittedName>
        <fullName evidence="1">Uncharacterized protein</fullName>
    </submittedName>
</protein>